<dbReference type="RefSeq" id="WP_037046976.1">
    <property type="nucleotide sequence ID" value="NZ_BAAAUZ010000007.1"/>
</dbReference>
<evidence type="ECO:0000313" key="1">
    <source>
        <dbReference type="EMBL" id="GLL13485.1"/>
    </source>
</evidence>
<protein>
    <submittedName>
        <fullName evidence="1">Uncharacterized protein</fullName>
    </submittedName>
</protein>
<name>A0A9W6L5T2_9PSEU</name>
<accession>A0A9W6L5T2</accession>
<comment type="caution">
    <text evidence="1">The sequence shown here is derived from an EMBL/GenBank/DDBJ whole genome shotgun (WGS) entry which is preliminary data.</text>
</comment>
<dbReference type="AlphaFoldDB" id="A0A9W6L5T2"/>
<sequence length="84" mass="9264">MKTYRRHNCGSHHRSPRTFAKCVWKRAHWVNGSGPFATVSYCRGVTVMLHATETSATEALNGIGAYGCGGACCRRHDLVRLEVA</sequence>
<reference evidence="1" key="2">
    <citation type="submission" date="2023-01" db="EMBL/GenBank/DDBJ databases">
        <authorList>
            <person name="Sun Q."/>
            <person name="Evtushenko L."/>
        </authorList>
    </citation>
    <scope>NUCLEOTIDE SEQUENCE</scope>
    <source>
        <strain evidence="1">VKM Ac-1069</strain>
    </source>
</reference>
<dbReference type="EMBL" id="BSFQ01000022">
    <property type="protein sequence ID" value="GLL13485.1"/>
    <property type="molecule type" value="Genomic_DNA"/>
</dbReference>
<proteinExistence type="predicted"/>
<reference evidence="1" key="1">
    <citation type="journal article" date="2014" name="Int. J. Syst. Evol. Microbiol.">
        <title>Complete genome sequence of Corynebacterium casei LMG S-19264T (=DSM 44701T), isolated from a smear-ripened cheese.</title>
        <authorList>
            <consortium name="US DOE Joint Genome Institute (JGI-PGF)"/>
            <person name="Walter F."/>
            <person name="Albersmeier A."/>
            <person name="Kalinowski J."/>
            <person name="Ruckert C."/>
        </authorList>
    </citation>
    <scope>NUCLEOTIDE SEQUENCE</scope>
    <source>
        <strain evidence="1">VKM Ac-1069</strain>
    </source>
</reference>
<gene>
    <name evidence="1" type="ORF">GCM10017577_46290</name>
</gene>
<keyword evidence="2" id="KW-1185">Reference proteome</keyword>
<organism evidence="1 2">
    <name type="scientific">Pseudonocardia halophobica</name>
    <dbReference type="NCBI Taxonomy" id="29401"/>
    <lineage>
        <taxon>Bacteria</taxon>
        <taxon>Bacillati</taxon>
        <taxon>Actinomycetota</taxon>
        <taxon>Actinomycetes</taxon>
        <taxon>Pseudonocardiales</taxon>
        <taxon>Pseudonocardiaceae</taxon>
        <taxon>Pseudonocardia</taxon>
    </lineage>
</organism>
<evidence type="ECO:0000313" key="2">
    <source>
        <dbReference type="Proteomes" id="UP001143463"/>
    </source>
</evidence>
<dbReference type="Proteomes" id="UP001143463">
    <property type="component" value="Unassembled WGS sequence"/>
</dbReference>